<dbReference type="InterPro" id="IPR051531">
    <property type="entry name" value="N-acetyltransferase"/>
</dbReference>
<dbReference type="InterPro" id="IPR000182">
    <property type="entry name" value="GNAT_dom"/>
</dbReference>
<dbReference type="EMBL" id="CAEZZA010000188">
    <property type="protein sequence ID" value="CAB4757366.1"/>
    <property type="molecule type" value="Genomic_DNA"/>
</dbReference>
<protein>
    <submittedName>
        <fullName evidence="2">Unannotated protein</fullName>
    </submittedName>
</protein>
<dbReference type="PROSITE" id="PS51186">
    <property type="entry name" value="GNAT"/>
    <property type="match status" value="1"/>
</dbReference>
<dbReference type="CDD" id="cd04301">
    <property type="entry name" value="NAT_SF"/>
    <property type="match status" value="1"/>
</dbReference>
<dbReference type="Gene3D" id="3.40.630.30">
    <property type="match status" value="1"/>
</dbReference>
<evidence type="ECO:0000313" key="2">
    <source>
        <dbReference type="EMBL" id="CAB4757366.1"/>
    </source>
</evidence>
<dbReference type="PANTHER" id="PTHR43792:SF13">
    <property type="entry name" value="ACETYLTRANSFERASE"/>
    <property type="match status" value="1"/>
</dbReference>
<dbReference type="GO" id="GO:0016747">
    <property type="term" value="F:acyltransferase activity, transferring groups other than amino-acyl groups"/>
    <property type="evidence" value="ECO:0007669"/>
    <property type="project" value="InterPro"/>
</dbReference>
<sequence>MRIELHPLSADEMIELFEFPNGLRIYEGKAFSNPHRVLMDDSGPLHWRVPQVKADPGVNIWFVRWIVLKETREIIGSTSFHGPPDDAGMVEIGLGIHPSFQRQGYGREALVGMWSWAVERPEVSMLRYTVSPTNVASVKLIESFGFNLVGQQLDEIDGPEDIYELSAATFPPLTNTNS</sequence>
<feature type="domain" description="N-acetyltransferase" evidence="1">
    <location>
        <begin position="3"/>
        <end position="168"/>
    </location>
</feature>
<evidence type="ECO:0000259" key="1">
    <source>
        <dbReference type="PROSITE" id="PS51186"/>
    </source>
</evidence>
<dbReference type="PANTHER" id="PTHR43792">
    <property type="entry name" value="GNAT FAMILY, PUTATIVE (AFU_ORTHOLOGUE AFUA_3G00765)-RELATED-RELATED"/>
    <property type="match status" value="1"/>
</dbReference>
<organism evidence="2">
    <name type="scientific">freshwater metagenome</name>
    <dbReference type="NCBI Taxonomy" id="449393"/>
    <lineage>
        <taxon>unclassified sequences</taxon>
        <taxon>metagenomes</taxon>
        <taxon>ecological metagenomes</taxon>
    </lineage>
</organism>
<gene>
    <name evidence="2" type="ORF">UFOPK2809_01220</name>
</gene>
<accession>A0A6J6UCS9</accession>
<proteinExistence type="predicted"/>
<dbReference type="SUPFAM" id="SSF55729">
    <property type="entry name" value="Acyl-CoA N-acyltransferases (Nat)"/>
    <property type="match status" value="1"/>
</dbReference>
<name>A0A6J6UCS9_9ZZZZ</name>
<reference evidence="2" key="1">
    <citation type="submission" date="2020-05" db="EMBL/GenBank/DDBJ databases">
        <authorList>
            <person name="Chiriac C."/>
            <person name="Salcher M."/>
            <person name="Ghai R."/>
            <person name="Kavagutti S V."/>
        </authorList>
    </citation>
    <scope>NUCLEOTIDE SEQUENCE</scope>
</reference>
<dbReference type="InterPro" id="IPR016181">
    <property type="entry name" value="Acyl_CoA_acyltransferase"/>
</dbReference>
<dbReference type="AlphaFoldDB" id="A0A6J6UCS9"/>
<dbReference type="Pfam" id="PF13302">
    <property type="entry name" value="Acetyltransf_3"/>
    <property type="match status" value="1"/>
</dbReference>